<protein>
    <recommendedName>
        <fullName evidence="2">Alpha 1,4-glycosyltransferase domain-containing protein</fullName>
    </recommendedName>
</protein>
<dbReference type="PANTHER" id="PTHR46830:SF2">
    <property type="entry name" value="ALPHA-1,4-N-ACETYLGLUCOSAMINYLTRANSFERASE"/>
    <property type="match status" value="1"/>
</dbReference>
<name>A0A6C0CQS2_9ZZZZ</name>
<accession>A0A6C0CQS2</accession>
<dbReference type="Gene3D" id="3.90.550.20">
    <property type="match status" value="1"/>
</dbReference>
<dbReference type="Pfam" id="PF05704">
    <property type="entry name" value="Caps_synth"/>
    <property type="match status" value="1"/>
</dbReference>
<dbReference type="EMBL" id="MN739467">
    <property type="protein sequence ID" value="QHT06200.1"/>
    <property type="molecule type" value="Genomic_DNA"/>
</dbReference>
<dbReference type="InterPro" id="IPR008441">
    <property type="entry name" value="AfumC-like_glycosyl_Trfase"/>
</dbReference>
<organism evidence="1">
    <name type="scientific">viral metagenome</name>
    <dbReference type="NCBI Taxonomy" id="1070528"/>
    <lineage>
        <taxon>unclassified sequences</taxon>
        <taxon>metagenomes</taxon>
        <taxon>organismal metagenomes</taxon>
    </lineage>
</organism>
<dbReference type="SUPFAM" id="SSF53448">
    <property type="entry name" value="Nucleotide-diphospho-sugar transferases"/>
    <property type="match status" value="1"/>
</dbReference>
<evidence type="ECO:0008006" key="2">
    <source>
        <dbReference type="Google" id="ProtNLM"/>
    </source>
</evidence>
<dbReference type="GO" id="GO:0016757">
    <property type="term" value="F:glycosyltransferase activity"/>
    <property type="evidence" value="ECO:0007669"/>
    <property type="project" value="InterPro"/>
</dbReference>
<proteinExistence type="predicted"/>
<evidence type="ECO:0000313" key="1">
    <source>
        <dbReference type="EMBL" id="QHT06200.1"/>
    </source>
</evidence>
<dbReference type="PANTHER" id="PTHR46830">
    <property type="entry name" value="TRANSFERASE, PUTATIVE-RELATED"/>
    <property type="match status" value="1"/>
</dbReference>
<dbReference type="AlphaFoldDB" id="A0A6C0CQS2"/>
<dbReference type="InterPro" id="IPR029044">
    <property type="entry name" value="Nucleotide-diphossugar_trans"/>
</dbReference>
<reference evidence="1" key="1">
    <citation type="journal article" date="2020" name="Nature">
        <title>Giant virus diversity and host interactions through global metagenomics.</title>
        <authorList>
            <person name="Schulz F."/>
            <person name="Roux S."/>
            <person name="Paez-Espino D."/>
            <person name="Jungbluth S."/>
            <person name="Walsh D.A."/>
            <person name="Denef V.J."/>
            <person name="McMahon K.D."/>
            <person name="Konstantinidis K.T."/>
            <person name="Eloe-Fadrosh E.A."/>
            <person name="Kyrpides N.C."/>
            <person name="Woyke T."/>
        </authorList>
    </citation>
    <scope>NUCLEOTIDE SEQUENCE</scope>
    <source>
        <strain evidence="1">GVMAG-M-3300021425-30</strain>
    </source>
</reference>
<sequence>MSTRNIFLYWVGKEYKLISILRNLIYLHSTNGVGYKVHLITDKNIRKYINDLPIYFSNLLPAHQADFVRVNLICDHGGIWLDSDTLVIDSLDSLFDILEKNDGFFMKENNTTLCNGVFGSKKQTKLMKLWKANMRAKLDYFFKNRLRLDWTVIGSVLMKDLFNTHPNLFDNYTIFQGLDNIYPVNWPNCVEEFIQKPYNNYKNIVREYQPLVTLVNSVYKALEHKTEKDILEGNMPINYFINKSFENNRK</sequence>